<accession>A0A6B0UCU6</accession>
<reference evidence="2" key="1">
    <citation type="submission" date="2019-12" db="EMBL/GenBank/DDBJ databases">
        <title>An insight into the sialome of adult female Ixodes ricinus ticks feeding for 6 days.</title>
        <authorList>
            <person name="Perner J."/>
            <person name="Ribeiro J.M.C."/>
        </authorList>
    </citation>
    <scope>NUCLEOTIDE SEQUENCE</scope>
    <source>
        <strain evidence="2">Semi-engorged</strain>
        <tissue evidence="2">Salivary glands</tissue>
    </source>
</reference>
<feature type="signal peptide" evidence="1">
    <location>
        <begin position="1"/>
        <end position="25"/>
    </location>
</feature>
<evidence type="ECO:0000313" key="2">
    <source>
        <dbReference type="EMBL" id="MXU87027.1"/>
    </source>
</evidence>
<dbReference type="EMBL" id="GIFC01004944">
    <property type="protein sequence ID" value="MXU87027.1"/>
    <property type="molecule type" value="Transcribed_RNA"/>
</dbReference>
<proteinExistence type="predicted"/>
<evidence type="ECO:0000256" key="1">
    <source>
        <dbReference type="SAM" id="SignalP"/>
    </source>
</evidence>
<sequence>MGVLRTLFCCCQQMLSSLFAVASWGSSEFLPSVETSDIFFSPLEVWLARCDASPTCSCGTFPLRFFCAFQSCQNIVGCFTGFVLSTRPTRVPFF</sequence>
<protein>
    <submittedName>
        <fullName evidence="2">Putative secreted protein</fullName>
    </submittedName>
</protein>
<name>A0A6B0UCU6_IXORI</name>
<keyword evidence="1" id="KW-0732">Signal</keyword>
<organism evidence="2">
    <name type="scientific">Ixodes ricinus</name>
    <name type="common">Common tick</name>
    <name type="synonym">Acarus ricinus</name>
    <dbReference type="NCBI Taxonomy" id="34613"/>
    <lineage>
        <taxon>Eukaryota</taxon>
        <taxon>Metazoa</taxon>
        <taxon>Ecdysozoa</taxon>
        <taxon>Arthropoda</taxon>
        <taxon>Chelicerata</taxon>
        <taxon>Arachnida</taxon>
        <taxon>Acari</taxon>
        <taxon>Parasitiformes</taxon>
        <taxon>Ixodida</taxon>
        <taxon>Ixodoidea</taxon>
        <taxon>Ixodidae</taxon>
        <taxon>Ixodinae</taxon>
        <taxon>Ixodes</taxon>
    </lineage>
</organism>
<dbReference type="AlphaFoldDB" id="A0A6B0UCU6"/>
<feature type="chain" id="PRO_5025637820" evidence="1">
    <location>
        <begin position="26"/>
        <end position="94"/>
    </location>
</feature>